<name>V8NMH3_OPHHA</name>
<feature type="compositionally biased region" description="Basic and acidic residues" evidence="1">
    <location>
        <begin position="176"/>
        <end position="207"/>
    </location>
</feature>
<keyword evidence="3" id="KW-1185">Reference proteome</keyword>
<reference evidence="2 3" key="1">
    <citation type="journal article" date="2013" name="Proc. Natl. Acad. Sci. U.S.A.">
        <title>The king cobra genome reveals dynamic gene evolution and adaptation in the snake venom system.</title>
        <authorList>
            <person name="Vonk F.J."/>
            <person name="Casewell N.R."/>
            <person name="Henkel C.V."/>
            <person name="Heimberg A.M."/>
            <person name="Jansen H.J."/>
            <person name="McCleary R.J."/>
            <person name="Kerkkamp H.M."/>
            <person name="Vos R.A."/>
            <person name="Guerreiro I."/>
            <person name="Calvete J.J."/>
            <person name="Wuster W."/>
            <person name="Woods A.E."/>
            <person name="Logan J.M."/>
            <person name="Harrison R.A."/>
            <person name="Castoe T.A."/>
            <person name="de Koning A.P."/>
            <person name="Pollock D.D."/>
            <person name="Yandell M."/>
            <person name="Calderon D."/>
            <person name="Renjifo C."/>
            <person name="Currier R.B."/>
            <person name="Salgado D."/>
            <person name="Pla D."/>
            <person name="Sanz L."/>
            <person name="Hyder A.S."/>
            <person name="Ribeiro J.M."/>
            <person name="Arntzen J.W."/>
            <person name="van den Thillart G.E."/>
            <person name="Boetzer M."/>
            <person name="Pirovano W."/>
            <person name="Dirks R.P."/>
            <person name="Spaink H.P."/>
            <person name="Duboule D."/>
            <person name="McGlinn E."/>
            <person name="Kini R.M."/>
            <person name="Richardson M.K."/>
        </authorList>
    </citation>
    <scope>NUCLEOTIDE SEQUENCE</scope>
    <source>
        <tissue evidence="2">Blood</tissue>
    </source>
</reference>
<evidence type="ECO:0000313" key="2">
    <source>
        <dbReference type="EMBL" id="ETE63166.1"/>
    </source>
</evidence>
<feature type="non-terminal residue" evidence="2">
    <location>
        <position position="1"/>
    </location>
</feature>
<proteinExistence type="predicted"/>
<feature type="region of interest" description="Disordered" evidence="1">
    <location>
        <begin position="49"/>
        <end position="104"/>
    </location>
</feature>
<feature type="compositionally biased region" description="Basic and acidic residues" evidence="1">
    <location>
        <begin position="64"/>
        <end position="101"/>
    </location>
</feature>
<gene>
    <name evidence="2" type="primary">mak5</name>
    <name evidence="2" type="ORF">L345_11069</name>
</gene>
<feature type="compositionally biased region" description="Polar residues" evidence="1">
    <location>
        <begin position="164"/>
        <end position="175"/>
    </location>
</feature>
<dbReference type="EMBL" id="AZIM01002882">
    <property type="protein sequence ID" value="ETE63166.1"/>
    <property type="molecule type" value="Genomic_DNA"/>
</dbReference>
<accession>V8NMH3</accession>
<feature type="region of interest" description="Disordered" evidence="1">
    <location>
        <begin position="161"/>
        <end position="207"/>
    </location>
</feature>
<organism evidence="2 3">
    <name type="scientific">Ophiophagus hannah</name>
    <name type="common">King cobra</name>
    <name type="synonym">Naja hannah</name>
    <dbReference type="NCBI Taxonomy" id="8665"/>
    <lineage>
        <taxon>Eukaryota</taxon>
        <taxon>Metazoa</taxon>
        <taxon>Chordata</taxon>
        <taxon>Craniata</taxon>
        <taxon>Vertebrata</taxon>
        <taxon>Euteleostomi</taxon>
        <taxon>Lepidosauria</taxon>
        <taxon>Squamata</taxon>
        <taxon>Bifurcata</taxon>
        <taxon>Unidentata</taxon>
        <taxon>Episquamata</taxon>
        <taxon>Toxicofera</taxon>
        <taxon>Serpentes</taxon>
        <taxon>Colubroidea</taxon>
        <taxon>Elapidae</taxon>
        <taxon>Elapinae</taxon>
        <taxon>Ophiophagus</taxon>
    </lineage>
</organism>
<dbReference type="AlphaFoldDB" id="V8NMH3"/>
<evidence type="ECO:0000313" key="3">
    <source>
        <dbReference type="Proteomes" id="UP000018936"/>
    </source>
</evidence>
<evidence type="ECO:0000256" key="1">
    <source>
        <dbReference type="SAM" id="MobiDB-lite"/>
    </source>
</evidence>
<dbReference type="Proteomes" id="UP000018936">
    <property type="component" value="Unassembled WGS sequence"/>
</dbReference>
<protein>
    <submittedName>
        <fullName evidence="2">Mak5</fullName>
    </submittedName>
</protein>
<comment type="caution">
    <text evidence="2">The sequence shown here is derived from an EMBL/GenBank/DDBJ whole genome shotgun (WGS) entry which is preliminary data.</text>
</comment>
<sequence>MVTSDSLTDPFFQVGKMNECQWLNGRPYTISDKWQSNLFLKADSSFLTRPEGLEQKRRPNGTLKEGEEGRKEISKGKQRERREGDEERKTEGKKEGRKEEEQSTPAYFLNIGLCRDNQEEEEVSAASWSELPFLVPASTNLVVRKHGTAFRVPLAFSPAGHMTMETSSDSAGSSTLRKEMSWREREGREEREEDRKTGKEGRKEGRK</sequence>